<comment type="caution">
    <text evidence="1">The sequence shown here is derived from an EMBL/GenBank/DDBJ whole genome shotgun (WGS) entry which is preliminary data.</text>
</comment>
<evidence type="ECO:0000313" key="2">
    <source>
        <dbReference type="Proteomes" id="UP000789405"/>
    </source>
</evidence>
<feature type="non-terminal residue" evidence="1">
    <location>
        <position position="312"/>
    </location>
</feature>
<protein>
    <submittedName>
        <fullName evidence="1">19564_t:CDS:1</fullName>
    </submittedName>
</protein>
<dbReference type="Proteomes" id="UP000789405">
    <property type="component" value="Unassembled WGS sequence"/>
</dbReference>
<keyword evidence="2" id="KW-1185">Reference proteome</keyword>
<proteinExistence type="predicted"/>
<gene>
    <name evidence="1" type="ORF">DERYTH_LOCUS17961</name>
</gene>
<feature type="non-terminal residue" evidence="1">
    <location>
        <position position="1"/>
    </location>
</feature>
<dbReference type="OrthoDB" id="2418802at2759"/>
<evidence type="ECO:0000313" key="1">
    <source>
        <dbReference type="EMBL" id="CAG8762672.1"/>
    </source>
</evidence>
<dbReference type="EMBL" id="CAJVPY010017600">
    <property type="protein sequence ID" value="CAG8762672.1"/>
    <property type="molecule type" value="Genomic_DNA"/>
</dbReference>
<reference evidence="1" key="1">
    <citation type="submission" date="2021-06" db="EMBL/GenBank/DDBJ databases">
        <authorList>
            <person name="Kallberg Y."/>
            <person name="Tangrot J."/>
            <person name="Rosling A."/>
        </authorList>
    </citation>
    <scope>NUCLEOTIDE SEQUENCE</scope>
    <source>
        <strain evidence="1">MA453B</strain>
    </source>
</reference>
<organism evidence="1 2">
    <name type="scientific">Dentiscutata erythropus</name>
    <dbReference type="NCBI Taxonomy" id="1348616"/>
    <lineage>
        <taxon>Eukaryota</taxon>
        <taxon>Fungi</taxon>
        <taxon>Fungi incertae sedis</taxon>
        <taxon>Mucoromycota</taxon>
        <taxon>Glomeromycotina</taxon>
        <taxon>Glomeromycetes</taxon>
        <taxon>Diversisporales</taxon>
        <taxon>Gigasporaceae</taxon>
        <taxon>Dentiscutata</taxon>
    </lineage>
</organism>
<accession>A0A9N9J3D0</accession>
<dbReference type="AlphaFoldDB" id="A0A9N9J3D0"/>
<name>A0A9N9J3D0_9GLOM</name>
<sequence length="312" mass="35667">ILSKLEKNEQCLSLQRSFIMRCLDTIPLDSVVREHIYNNIFTQRDPLPLMESIITKIFWKEEEAINDPFLRILLDPEVVLQASPHYSKLYLKSVIDHIIALHVSIPPDSTPLATYFHKIEACQDTFILTTVSDVESIILSAVITGDGEQITQSVPETVTNFLMALAAAAEGQDNNTNIIESEIDQTRAVDDEYSLSKLPRLWRTINIVNFNSFRAYYNGDLKQYETKYPFLVKKLTSIQRDDIKNIIDFETKQPATIINGKVTVPLYSYICDPSLHIWPPVISELIDLEGSFPSLLTNQAFEAYKYVMDQIE</sequence>